<dbReference type="Pfam" id="PF07331">
    <property type="entry name" value="TctB"/>
    <property type="match status" value="1"/>
</dbReference>
<dbReference type="Proteomes" id="UP000031967">
    <property type="component" value="Unassembled WGS sequence"/>
</dbReference>
<name>A0ABR5AG43_9BACL</name>
<protein>
    <submittedName>
        <fullName evidence="3">Transporter</fullName>
    </submittedName>
</protein>
<organism evidence="3 4">
    <name type="scientific">Gordoniibacillus kamchatkensis</name>
    <dbReference type="NCBI Taxonomy" id="1590651"/>
    <lineage>
        <taxon>Bacteria</taxon>
        <taxon>Bacillati</taxon>
        <taxon>Bacillota</taxon>
        <taxon>Bacilli</taxon>
        <taxon>Bacillales</taxon>
        <taxon>Paenibacillaceae</taxon>
        <taxon>Gordoniibacillus</taxon>
    </lineage>
</organism>
<proteinExistence type="predicted"/>
<dbReference type="InterPro" id="IPR009936">
    <property type="entry name" value="DUF1468"/>
</dbReference>
<keyword evidence="1" id="KW-0472">Membrane</keyword>
<keyword evidence="1" id="KW-1133">Transmembrane helix</keyword>
<sequence>MNRTFDRYAGIVFLAAGAAFMLESKNISSSAYGSSIGANIFPFVLGLLLSLLSLRLVYGTFRYKRQEEKKKESLDYKRFGIILAAAVLYAFFLEEIGFVIGTFLFLMIGFQTMQRGRIWVSLLISAVFSFGVYYLFVHVLDGSLPGFPAWLGLT</sequence>
<comment type="caution">
    <text evidence="3">The sequence shown here is derived from an EMBL/GenBank/DDBJ whole genome shotgun (WGS) entry which is preliminary data.</text>
</comment>
<keyword evidence="1" id="KW-0812">Transmembrane</keyword>
<dbReference type="EMBL" id="JXAK01000028">
    <property type="protein sequence ID" value="KIL39977.1"/>
    <property type="molecule type" value="Genomic_DNA"/>
</dbReference>
<feature type="transmembrane region" description="Helical" evidence="1">
    <location>
        <begin position="40"/>
        <end position="58"/>
    </location>
</feature>
<feature type="domain" description="DUF1468" evidence="2">
    <location>
        <begin position="9"/>
        <end position="145"/>
    </location>
</feature>
<accession>A0ABR5AG43</accession>
<dbReference type="RefSeq" id="WP_041048625.1">
    <property type="nucleotide sequence ID" value="NZ_JXAK01000028.1"/>
</dbReference>
<reference evidence="3 4" key="1">
    <citation type="submission" date="2014-12" db="EMBL/GenBank/DDBJ databases">
        <title>Draft genome sequence of Paenibacillus kamchatkensis strain B-2647.</title>
        <authorList>
            <person name="Karlyshev A.V."/>
            <person name="Kudryashova E.B."/>
        </authorList>
    </citation>
    <scope>NUCLEOTIDE SEQUENCE [LARGE SCALE GENOMIC DNA]</scope>
    <source>
        <strain evidence="3 4">VKM B-2647</strain>
    </source>
</reference>
<gene>
    <name evidence="3" type="ORF">SD70_16455</name>
</gene>
<evidence type="ECO:0000259" key="2">
    <source>
        <dbReference type="Pfam" id="PF07331"/>
    </source>
</evidence>
<evidence type="ECO:0000313" key="4">
    <source>
        <dbReference type="Proteomes" id="UP000031967"/>
    </source>
</evidence>
<evidence type="ECO:0000256" key="1">
    <source>
        <dbReference type="SAM" id="Phobius"/>
    </source>
</evidence>
<keyword evidence="4" id="KW-1185">Reference proteome</keyword>
<feature type="transmembrane region" description="Helical" evidence="1">
    <location>
        <begin position="79"/>
        <end position="106"/>
    </location>
</feature>
<feature type="transmembrane region" description="Helical" evidence="1">
    <location>
        <begin position="118"/>
        <end position="137"/>
    </location>
</feature>
<evidence type="ECO:0000313" key="3">
    <source>
        <dbReference type="EMBL" id="KIL39977.1"/>
    </source>
</evidence>